<dbReference type="InterPro" id="IPR036322">
    <property type="entry name" value="WD40_repeat_dom_sf"/>
</dbReference>
<dbReference type="Pfam" id="PF00400">
    <property type="entry name" value="WD40"/>
    <property type="match status" value="2"/>
</dbReference>
<dbReference type="PANTHER" id="PTHR19861:SF0">
    <property type="entry name" value="WD REPEAT-CONTAINING PROTEIN 82"/>
    <property type="match status" value="1"/>
</dbReference>
<sequence length="108" mass="11765">MILISTNGQVIHLIDAFQGKPLQTLMGHINNKGLPLEASFSPDSQFVFSGSTDGIIHVWCAKTGVKTAVLSCDHTGPVQCVQFNPKYMLLASACTNMAFWLPNIDEEI</sequence>
<comment type="subcellular location">
    <subcellularLocation>
        <location evidence="1">Nucleus</location>
    </subcellularLocation>
</comment>
<keyword evidence="4" id="KW-0677">Repeat</keyword>
<evidence type="ECO:0000256" key="5">
    <source>
        <dbReference type="ARBA" id="ARBA00023242"/>
    </source>
</evidence>
<protein>
    <submittedName>
        <fullName evidence="8">WD repeat-containing protein 82-like</fullName>
    </submittedName>
</protein>
<feature type="repeat" description="WD" evidence="6">
    <location>
        <begin position="39"/>
        <end position="69"/>
    </location>
</feature>
<proteinExistence type="inferred from homology"/>
<keyword evidence="7" id="KW-1185">Reference proteome</keyword>
<reference evidence="8" key="1">
    <citation type="submission" date="2025-08" db="UniProtKB">
        <authorList>
            <consortium name="RefSeq"/>
        </authorList>
    </citation>
    <scope>IDENTIFICATION</scope>
    <source>
        <tissue evidence="8">Muscle</tissue>
    </source>
</reference>
<accession>A0ABM1BVM3</accession>
<dbReference type="SUPFAM" id="SSF50978">
    <property type="entry name" value="WD40 repeat-like"/>
    <property type="match status" value="1"/>
</dbReference>
<evidence type="ECO:0000313" key="8">
    <source>
        <dbReference type="RefSeq" id="XP_013789552.2"/>
    </source>
</evidence>
<dbReference type="PROSITE" id="PS50082">
    <property type="entry name" value="WD_REPEATS_2"/>
    <property type="match status" value="1"/>
</dbReference>
<evidence type="ECO:0000256" key="4">
    <source>
        <dbReference type="ARBA" id="ARBA00022737"/>
    </source>
</evidence>
<dbReference type="Proteomes" id="UP000694941">
    <property type="component" value="Unplaced"/>
</dbReference>
<dbReference type="PANTHER" id="PTHR19861">
    <property type="entry name" value="WD40 REPEAT PROTEIN SWD2"/>
    <property type="match status" value="1"/>
</dbReference>
<evidence type="ECO:0000256" key="1">
    <source>
        <dbReference type="ARBA" id="ARBA00004123"/>
    </source>
</evidence>
<dbReference type="InterPro" id="IPR037867">
    <property type="entry name" value="Swd2/WDR82"/>
</dbReference>
<dbReference type="SMART" id="SM00320">
    <property type="entry name" value="WD40"/>
    <property type="match status" value="2"/>
</dbReference>
<dbReference type="Gene3D" id="2.130.10.10">
    <property type="entry name" value="YVTN repeat-like/Quinoprotein amine dehydrogenase"/>
    <property type="match status" value="1"/>
</dbReference>
<dbReference type="RefSeq" id="XP_013789552.2">
    <property type="nucleotide sequence ID" value="XM_013934098.2"/>
</dbReference>
<evidence type="ECO:0000256" key="6">
    <source>
        <dbReference type="PROSITE-ProRule" id="PRU00221"/>
    </source>
</evidence>
<evidence type="ECO:0000313" key="7">
    <source>
        <dbReference type="Proteomes" id="UP000694941"/>
    </source>
</evidence>
<evidence type="ECO:0000256" key="2">
    <source>
        <dbReference type="ARBA" id="ARBA00005616"/>
    </source>
</evidence>
<keyword evidence="5" id="KW-0539">Nucleus</keyword>
<keyword evidence="3 6" id="KW-0853">WD repeat</keyword>
<dbReference type="GeneID" id="106473418"/>
<gene>
    <name evidence="8" type="primary">LOC106473418</name>
</gene>
<organism evidence="7 8">
    <name type="scientific">Limulus polyphemus</name>
    <name type="common">Atlantic horseshoe crab</name>
    <dbReference type="NCBI Taxonomy" id="6850"/>
    <lineage>
        <taxon>Eukaryota</taxon>
        <taxon>Metazoa</taxon>
        <taxon>Ecdysozoa</taxon>
        <taxon>Arthropoda</taxon>
        <taxon>Chelicerata</taxon>
        <taxon>Merostomata</taxon>
        <taxon>Xiphosura</taxon>
        <taxon>Limulidae</taxon>
        <taxon>Limulus</taxon>
    </lineage>
</organism>
<evidence type="ECO:0000256" key="3">
    <source>
        <dbReference type="ARBA" id="ARBA00022574"/>
    </source>
</evidence>
<comment type="similarity">
    <text evidence="2">Belongs to the WD repeat SWD2 family.</text>
</comment>
<dbReference type="InterPro" id="IPR015943">
    <property type="entry name" value="WD40/YVTN_repeat-like_dom_sf"/>
</dbReference>
<name>A0ABM1BVM3_LIMPO</name>
<dbReference type="InterPro" id="IPR001680">
    <property type="entry name" value="WD40_rpt"/>
</dbReference>